<feature type="chain" id="PRO_5008098862" evidence="2">
    <location>
        <begin position="21"/>
        <end position="179"/>
    </location>
</feature>
<evidence type="ECO:0000313" key="3">
    <source>
        <dbReference type="EMBL" id="OAP65602.1"/>
    </source>
</evidence>
<organism evidence="3 4">
    <name type="scientific">Fonsecaea erecta</name>
    <dbReference type="NCBI Taxonomy" id="1367422"/>
    <lineage>
        <taxon>Eukaryota</taxon>
        <taxon>Fungi</taxon>
        <taxon>Dikarya</taxon>
        <taxon>Ascomycota</taxon>
        <taxon>Pezizomycotina</taxon>
        <taxon>Eurotiomycetes</taxon>
        <taxon>Chaetothyriomycetidae</taxon>
        <taxon>Chaetothyriales</taxon>
        <taxon>Herpotrichiellaceae</taxon>
        <taxon>Fonsecaea</taxon>
    </lineage>
</organism>
<gene>
    <name evidence="3" type="ORF">AYL99_01574</name>
</gene>
<dbReference type="OrthoDB" id="4160064at2759"/>
<name>A0A179A0T8_9EURO</name>
<protein>
    <submittedName>
        <fullName evidence="3">Uncharacterized protein</fullName>
    </submittedName>
</protein>
<evidence type="ECO:0000256" key="1">
    <source>
        <dbReference type="SAM" id="MobiDB-lite"/>
    </source>
</evidence>
<dbReference type="RefSeq" id="XP_018698969.1">
    <property type="nucleotide sequence ID" value="XM_018833090.1"/>
</dbReference>
<comment type="caution">
    <text evidence="3">The sequence shown here is derived from an EMBL/GenBank/DDBJ whole genome shotgun (WGS) entry which is preliminary data.</text>
</comment>
<dbReference type="AlphaFoldDB" id="A0A179A0T8"/>
<dbReference type="Proteomes" id="UP000078343">
    <property type="component" value="Unassembled WGS sequence"/>
</dbReference>
<feature type="compositionally biased region" description="Low complexity" evidence="1">
    <location>
        <begin position="86"/>
        <end position="112"/>
    </location>
</feature>
<sequence length="179" mass="18139">MSPVTLKTLAALRMLIGASCLLVPRPAGMLFGLPLAPGPEGVLLGRMTGVRDLVLGAYLWKRVRGWEDVAGKRGDVGTGSKAPLLSSNSNNNNKDPTGSYTTATSAVTTTGGDDPANKMASLQLAERDSALRSAVWLGLVVDAIDAGSVVVGCLPGVGGGDPLSDLAKVTVGGGAWSLP</sequence>
<proteinExistence type="predicted"/>
<keyword evidence="2" id="KW-0732">Signal</keyword>
<dbReference type="GeneID" id="30005744"/>
<reference evidence="3 4" key="1">
    <citation type="submission" date="2016-04" db="EMBL/GenBank/DDBJ databases">
        <title>Draft genome of Fonsecaea erecta CBS 125763.</title>
        <authorList>
            <person name="Weiss V.A."/>
            <person name="Vicente V.A."/>
            <person name="Raittz R.T."/>
            <person name="Moreno L.F."/>
            <person name="De Souza E.M."/>
            <person name="Pedrosa F.O."/>
            <person name="Steffens M.B."/>
            <person name="Faoro H."/>
            <person name="Tadra-Sfeir M.Z."/>
            <person name="Najafzadeh M.J."/>
            <person name="Felipe M.S."/>
            <person name="Teixeira M."/>
            <person name="Sun J."/>
            <person name="Xi L."/>
            <person name="Gomes R."/>
            <person name="De Azevedo C.M."/>
            <person name="Salgado C.G."/>
            <person name="Da Silva M.B."/>
            <person name="Nascimento M.F."/>
            <person name="Queiroz-Telles F."/>
            <person name="Attili D.S."/>
            <person name="Gorbushina A."/>
        </authorList>
    </citation>
    <scope>NUCLEOTIDE SEQUENCE [LARGE SCALE GENOMIC DNA]</scope>
    <source>
        <strain evidence="3 4">CBS 125763</strain>
    </source>
</reference>
<feature type="region of interest" description="Disordered" evidence="1">
    <location>
        <begin position="77"/>
        <end position="114"/>
    </location>
</feature>
<evidence type="ECO:0000256" key="2">
    <source>
        <dbReference type="SAM" id="SignalP"/>
    </source>
</evidence>
<dbReference type="EMBL" id="LVYI01000001">
    <property type="protein sequence ID" value="OAP65602.1"/>
    <property type="molecule type" value="Genomic_DNA"/>
</dbReference>
<accession>A0A179A0T8</accession>
<evidence type="ECO:0000313" key="4">
    <source>
        <dbReference type="Proteomes" id="UP000078343"/>
    </source>
</evidence>
<keyword evidence="4" id="KW-1185">Reference proteome</keyword>
<feature type="signal peptide" evidence="2">
    <location>
        <begin position="1"/>
        <end position="20"/>
    </location>
</feature>